<dbReference type="InterPro" id="IPR009057">
    <property type="entry name" value="Homeodomain-like_sf"/>
</dbReference>
<gene>
    <name evidence="6" type="ORF">ITJ42_08495</name>
</gene>
<evidence type="ECO:0000256" key="1">
    <source>
        <dbReference type="ARBA" id="ARBA00023015"/>
    </source>
</evidence>
<dbReference type="RefSeq" id="WP_194675101.1">
    <property type="nucleotide sequence ID" value="NZ_JADKRP010000001.1"/>
</dbReference>
<evidence type="ECO:0000256" key="3">
    <source>
        <dbReference type="ARBA" id="ARBA00023163"/>
    </source>
</evidence>
<dbReference type="InterPro" id="IPR011075">
    <property type="entry name" value="TetR_C"/>
</dbReference>
<dbReference type="Pfam" id="PF16925">
    <property type="entry name" value="TetR_C_13"/>
    <property type="match status" value="1"/>
</dbReference>
<dbReference type="AlphaFoldDB" id="A0A8I0S8Z8"/>
<evidence type="ECO:0000259" key="5">
    <source>
        <dbReference type="PROSITE" id="PS50977"/>
    </source>
</evidence>
<name>A0A8I0S8Z8_9MICO</name>
<accession>A0A8I0S8Z8</accession>
<dbReference type="InterPro" id="IPR036271">
    <property type="entry name" value="Tet_transcr_reg_TetR-rel_C_sf"/>
</dbReference>
<dbReference type="Gene3D" id="1.10.357.10">
    <property type="entry name" value="Tetracycline Repressor, domain 2"/>
    <property type="match status" value="1"/>
</dbReference>
<dbReference type="SUPFAM" id="SSF46689">
    <property type="entry name" value="Homeodomain-like"/>
    <property type="match status" value="1"/>
</dbReference>
<keyword evidence="7" id="KW-1185">Reference proteome</keyword>
<organism evidence="6 7">
    <name type="scientific">Clavibacter phaseoli</name>
    <dbReference type="NCBI Taxonomy" id="1734031"/>
    <lineage>
        <taxon>Bacteria</taxon>
        <taxon>Bacillati</taxon>
        <taxon>Actinomycetota</taxon>
        <taxon>Actinomycetes</taxon>
        <taxon>Micrococcales</taxon>
        <taxon>Microbacteriaceae</taxon>
        <taxon>Clavibacter</taxon>
    </lineage>
</organism>
<evidence type="ECO:0000313" key="6">
    <source>
        <dbReference type="EMBL" id="MBF4631253.1"/>
    </source>
</evidence>
<feature type="domain" description="HTH tetR-type" evidence="5">
    <location>
        <begin position="4"/>
        <end position="64"/>
    </location>
</feature>
<keyword evidence="2 4" id="KW-0238">DNA-binding</keyword>
<dbReference type="PANTHER" id="PTHR47506:SF1">
    <property type="entry name" value="HTH-TYPE TRANSCRIPTIONAL REGULATOR YJDC"/>
    <property type="match status" value="1"/>
</dbReference>
<feature type="DNA-binding region" description="H-T-H motif" evidence="4">
    <location>
        <begin position="27"/>
        <end position="46"/>
    </location>
</feature>
<comment type="caution">
    <text evidence="6">The sequence shown here is derived from an EMBL/GenBank/DDBJ whole genome shotgun (WGS) entry which is preliminary data.</text>
</comment>
<dbReference type="PROSITE" id="PS50977">
    <property type="entry name" value="HTH_TETR_2"/>
    <property type="match status" value="1"/>
</dbReference>
<dbReference type="SUPFAM" id="SSF48498">
    <property type="entry name" value="Tetracyclin repressor-like, C-terminal domain"/>
    <property type="match status" value="1"/>
</dbReference>
<dbReference type="InterPro" id="IPR001647">
    <property type="entry name" value="HTH_TetR"/>
</dbReference>
<evidence type="ECO:0000256" key="4">
    <source>
        <dbReference type="PROSITE-ProRule" id="PRU00335"/>
    </source>
</evidence>
<dbReference type="EMBL" id="JADKRP010000001">
    <property type="protein sequence ID" value="MBF4631253.1"/>
    <property type="molecule type" value="Genomic_DNA"/>
</dbReference>
<dbReference type="Pfam" id="PF00440">
    <property type="entry name" value="TetR_N"/>
    <property type="match status" value="1"/>
</dbReference>
<proteinExistence type="predicted"/>
<dbReference type="Proteomes" id="UP000634579">
    <property type="component" value="Unassembled WGS sequence"/>
</dbReference>
<dbReference type="PANTHER" id="PTHR47506">
    <property type="entry name" value="TRANSCRIPTIONAL REGULATORY PROTEIN"/>
    <property type="match status" value="1"/>
</dbReference>
<evidence type="ECO:0000313" key="7">
    <source>
        <dbReference type="Proteomes" id="UP000634579"/>
    </source>
</evidence>
<keyword evidence="3" id="KW-0804">Transcription</keyword>
<keyword evidence="1" id="KW-0805">Transcription regulation</keyword>
<sequence>MDADATRDLIIGTADGLYYSRGIQAVGMDDLREASGVSLKRLYALFPSKEAIVLAVLEHRHAMWTTGVEAQVAAASGPVERLLALYDYLSEWFDTDSFRGCGFINAFGELGTVSPRVADAARAHKASFQEYVAELVADAGGTPDLAAQLAILAEGAQTTAAISGSSAPAAQARRAASLLIAAQT</sequence>
<protein>
    <submittedName>
        <fullName evidence="6">TetR/AcrR family transcriptional regulator</fullName>
    </submittedName>
</protein>
<reference evidence="6 7" key="1">
    <citation type="submission" date="2020-10" db="EMBL/GenBank/DDBJ databases">
        <title>Draft genome sequences of plant-associated actinobacteria.</title>
        <authorList>
            <person name="Tarlachkov S.V."/>
            <person name="Starodumova I.P."/>
            <person name="Dorofeeva L.V."/>
            <person name="Prisyazhnaya N.V."/>
            <person name="Roubtsova T.V."/>
            <person name="Chizhov V.N."/>
            <person name="Nadler S.A."/>
            <person name="Subbotin S.A."/>
            <person name="Evtushenko L.I."/>
        </authorList>
    </citation>
    <scope>NUCLEOTIDE SEQUENCE [LARGE SCALE GENOMIC DNA]</scope>
    <source>
        <strain evidence="6 7">VKM Ac-2886</strain>
    </source>
</reference>
<evidence type="ECO:0000256" key="2">
    <source>
        <dbReference type="ARBA" id="ARBA00023125"/>
    </source>
</evidence>
<dbReference type="GO" id="GO:0003677">
    <property type="term" value="F:DNA binding"/>
    <property type="evidence" value="ECO:0007669"/>
    <property type="project" value="UniProtKB-UniRule"/>
</dbReference>